<dbReference type="KEGG" id="more:E1B28_002562"/>
<protein>
    <submittedName>
        <fullName evidence="1">Uncharacterized protein</fullName>
    </submittedName>
</protein>
<keyword evidence="2" id="KW-1185">Reference proteome</keyword>
<dbReference type="EMBL" id="CM032190">
    <property type="protein sequence ID" value="KAG7086618.1"/>
    <property type="molecule type" value="Genomic_DNA"/>
</dbReference>
<gene>
    <name evidence="1" type="ORF">E1B28_002562</name>
</gene>
<evidence type="ECO:0000313" key="2">
    <source>
        <dbReference type="Proteomes" id="UP001049176"/>
    </source>
</evidence>
<sequence length="180" mass="20230">MPPYADNVGTLAISSAYSTPPSCAKRRFQTMVWCIPRSEKTFKALHVFPFSAEMNASGSLGAVTLHKVLNVLAPTCLSYLYRWPTIDDEDTVDYLHYKGCETTLREGSSSETDVFWRTSVYKCKPGQEIDPDELPSEATPISELGDMISELTKIQLPSMIAQRFTYDYFVVLAIDPKVIR</sequence>
<dbReference type="Proteomes" id="UP001049176">
    <property type="component" value="Chromosome 10"/>
</dbReference>
<accession>A0A9P7RNU3</accession>
<proteinExistence type="predicted"/>
<dbReference type="AlphaFoldDB" id="A0A9P7RNU3"/>
<comment type="caution">
    <text evidence="1">The sequence shown here is derived from an EMBL/GenBank/DDBJ whole genome shotgun (WGS) entry which is preliminary data.</text>
</comment>
<organism evidence="1 2">
    <name type="scientific">Marasmius oreades</name>
    <name type="common">fairy-ring Marasmius</name>
    <dbReference type="NCBI Taxonomy" id="181124"/>
    <lineage>
        <taxon>Eukaryota</taxon>
        <taxon>Fungi</taxon>
        <taxon>Dikarya</taxon>
        <taxon>Basidiomycota</taxon>
        <taxon>Agaricomycotina</taxon>
        <taxon>Agaricomycetes</taxon>
        <taxon>Agaricomycetidae</taxon>
        <taxon>Agaricales</taxon>
        <taxon>Marasmiineae</taxon>
        <taxon>Marasmiaceae</taxon>
        <taxon>Marasmius</taxon>
    </lineage>
</organism>
<dbReference type="RefSeq" id="XP_043003089.1">
    <property type="nucleotide sequence ID" value="XM_043159488.1"/>
</dbReference>
<evidence type="ECO:0000313" key="1">
    <source>
        <dbReference type="EMBL" id="KAG7086618.1"/>
    </source>
</evidence>
<dbReference type="GeneID" id="66071638"/>
<name>A0A9P7RNU3_9AGAR</name>
<reference evidence="1" key="1">
    <citation type="journal article" date="2021" name="Genome Biol. Evol.">
        <title>The assembled and annotated genome of the fairy-ring fungus Marasmius oreades.</title>
        <authorList>
            <person name="Hiltunen M."/>
            <person name="Ament-Velasquez S.L."/>
            <person name="Johannesson H."/>
        </authorList>
    </citation>
    <scope>NUCLEOTIDE SEQUENCE</scope>
    <source>
        <strain evidence="1">03SP1</strain>
    </source>
</reference>